<dbReference type="AlphaFoldDB" id="A0A9D2F5H5"/>
<feature type="chain" id="PRO_5038503497" evidence="7">
    <location>
        <begin position="20"/>
        <end position="363"/>
    </location>
</feature>
<evidence type="ECO:0000256" key="5">
    <source>
        <dbReference type="ARBA" id="ARBA00023136"/>
    </source>
</evidence>
<protein>
    <submittedName>
        <fullName evidence="9">BMP family ABC transporter substrate-binding protein</fullName>
    </submittedName>
</protein>
<reference evidence="9" key="2">
    <citation type="submission" date="2021-04" db="EMBL/GenBank/DDBJ databases">
        <authorList>
            <person name="Gilroy R."/>
        </authorList>
    </citation>
    <scope>NUCLEOTIDE SEQUENCE</scope>
    <source>
        <strain evidence="9">CHK172-16539</strain>
    </source>
</reference>
<evidence type="ECO:0000256" key="2">
    <source>
        <dbReference type="ARBA" id="ARBA00008610"/>
    </source>
</evidence>
<organism evidence="9 10">
    <name type="scientific">Candidatus Enterococcus avicola</name>
    <dbReference type="NCBI Taxonomy" id="2838561"/>
    <lineage>
        <taxon>Bacteria</taxon>
        <taxon>Bacillati</taxon>
        <taxon>Bacillota</taxon>
        <taxon>Bacilli</taxon>
        <taxon>Lactobacillales</taxon>
        <taxon>Enterococcaceae</taxon>
        <taxon>Enterococcus</taxon>
    </lineage>
</organism>
<evidence type="ECO:0000256" key="3">
    <source>
        <dbReference type="ARBA" id="ARBA00022475"/>
    </source>
</evidence>
<gene>
    <name evidence="9" type="ORF">IAA20_00690</name>
</gene>
<dbReference type="Gene3D" id="3.40.50.2300">
    <property type="match status" value="2"/>
</dbReference>
<evidence type="ECO:0000256" key="7">
    <source>
        <dbReference type="SAM" id="SignalP"/>
    </source>
</evidence>
<dbReference type="InterPro" id="IPR028082">
    <property type="entry name" value="Peripla_BP_I"/>
</dbReference>
<dbReference type="Proteomes" id="UP000824063">
    <property type="component" value="Unassembled WGS sequence"/>
</dbReference>
<dbReference type="EMBL" id="DXBN01000017">
    <property type="protein sequence ID" value="HIZ52446.1"/>
    <property type="molecule type" value="Genomic_DNA"/>
</dbReference>
<keyword evidence="4 7" id="KW-0732">Signal</keyword>
<evidence type="ECO:0000256" key="6">
    <source>
        <dbReference type="ARBA" id="ARBA00023288"/>
    </source>
</evidence>
<comment type="subcellular location">
    <subcellularLocation>
        <location evidence="1">Cell membrane</location>
        <topology evidence="1">Lipid-anchor</topology>
    </subcellularLocation>
</comment>
<dbReference type="InterPro" id="IPR050957">
    <property type="entry name" value="BMP_lipoprotein"/>
</dbReference>
<evidence type="ECO:0000256" key="1">
    <source>
        <dbReference type="ARBA" id="ARBA00004193"/>
    </source>
</evidence>
<dbReference type="PANTHER" id="PTHR34296">
    <property type="entry name" value="TRANSCRIPTIONAL ACTIVATOR PROTEIN MED"/>
    <property type="match status" value="1"/>
</dbReference>
<comment type="caution">
    <text evidence="9">The sequence shown here is derived from an EMBL/GenBank/DDBJ whole genome shotgun (WGS) entry which is preliminary data.</text>
</comment>
<feature type="signal peptide" evidence="7">
    <location>
        <begin position="1"/>
        <end position="19"/>
    </location>
</feature>
<evidence type="ECO:0000313" key="10">
    <source>
        <dbReference type="Proteomes" id="UP000824063"/>
    </source>
</evidence>
<evidence type="ECO:0000313" key="9">
    <source>
        <dbReference type="EMBL" id="HIZ52446.1"/>
    </source>
</evidence>
<dbReference type="SUPFAM" id="SSF53822">
    <property type="entry name" value="Periplasmic binding protein-like I"/>
    <property type="match status" value="1"/>
</dbReference>
<dbReference type="CDD" id="cd06354">
    <property type="entry name" value="PBP1_PrnA-like"/>
    <property type="match status" value="1"/>
</dbReference>
<dbReference type="GO" id="GO:0005886">
    <property type="term" value="C:plasma membrane"/>
    <property type="evidence" value="ECO:0007669"/>
    <property type="project" value="UniProtKB-SubCell"/>
</dbReference>
<name>A0A9D2F5H5_9ENTE</name>
<evidence type="ECO:0000256" key="4">
    <source>
        <dbReference type="ARBA" id="ARBA00022729"/>
    </source>
</evidence>
<comment type="similarity">
    <text evidence="2">Belongs to the BMP lipoprotein family.</text>
</comment>
<proteinExistence type="inferred from homology"/>
<keyword evidence="3" id="KW-1003">Cell membrane</keyword>
<keyword evidence="6" id="KW-0449">Lipoprotein</keyword>
<dbReference type="InterPro" id="IPR003760">
    <property type="entry name" value="PnrA-like"/>
</dbReference>
<dbReference type="PROSITE" id="PS51257">
    <property type="entry name" value="PROKAR_LIPOPROTEIN"/>
    <property type="match status" value="1"/>
</dbReference>
<sequence>MKINKIGLFFIASAVLLSACGGTTDGSKETGSNETTGSEQVNSDVKTVAFITDTNGVDDRSFNQSAWEGMVEWGNENKVEQGNQGYQYFQSANESDYIPNIDQALNAGFQTIFGIGYKLVSSMEEQAKANPDVNFVMVDEVISDLDNVVSATFKSEEAAYLAGLAAAYTTKTDKVGFIGGVQVAVIEVFDAGFRQGVEDAAKELGKEIEVVSQYAGAFDAPDKGRTIAQAMYAKDIDVIYAAAGATGNGLFQEAKSLNEVQDEKVWVIGVDRNQTEEGNYTKDGETLNFTLASTLKQVGETEKDLATKADNGEFPGGEHLVYGLEEEGVGLTDGQLTDDVKAKIETARQAIIDGTITVKDTLK</sequence>
<keyword evidence="5" id="KW-0472">Membrane</keyword>
<evidence type="ECO:0000259" key="8">
    <source>
        <dbReference type="Pfam" id="PF02608"/>
    </source>
</evidence>
<feature type="domain" description="ABC transporter substrate-binding protein PnrA-like" evidence="8">
    <location>
        <begin position="47"/>
        <end position="360"/>
    </location>
</feature>
<dbReference type="PANTHER" id="PTHR34296:SF2">
    <property type="entry name" value="ABC TRANSPORTER GUANOSINE-BINDING PROTEIN NUPN"/>
    <property type="match status" value="1"/>
</dbReference>
<accession>A0A9D2F5H5</accession>
<reference evidence="9" key="1">
    <citation type="journal article" date="2021" name="PeerJ">
        <title>Extensive microbial diversity within the chicken gut microbiome revealed by metagenomics and culture.</title>
        <authorList>
            <person name="Gilroy R."/>
            <person name="Ravi A."/>
            <person name="Getino M."/>
            <person name="Pursley I."/>
            <person name="Horton D.L."/>
            <person name="Alikhan N.F."/>
            <person name="Baker D."/>
            <person name="Gharbi K."/>
            <person name="Hall N."/>
            <person name="Watson M."/>
            <person name="Adriaenssens E.M."/>
            <person name="Foster-Nyarko E."/>
            <person name="Jarju S."/>
            <person name="Secka A."/>
            <person name="Antonio M."/>
            <person name="Oren A."/>
            <person name="Chaudhuri R.R."/>
            <person name="La Ragione R."/>
            <person name="Hildebrand F."/>
            <person name="Pallen M.J."/>
        </authorList>
    </citation>
    <scope>NUCLEOTIDE SEQUENCE</scope>
    <source>
        <strain evidence="9">CHK172-16539</strain>
    </source>
</reference>
<dbReference type="Pfam" id="PF02608">
    <property type="entry name" value="Bmp"/>
    <property type="match status" value="1"/>
</dbReference>